<dbReference type="EMBL" id="SHKW01000001">
    <property type="protein sequence ID" value="RZU40894.1"/>
    <property type="molecule type" value="Genomic_DNA"/>
</dbReference>
<dbReference type="SUPFAM" id="SSF54909">
    <property type="entry name" value="Dimeric alpha+beta barrel"/>
    <property type="match status" value="1"/>
</dbReference>
<proteinExistence type="predicted"/>
<dbReference type="Proteomes" id="UP000292958">
    <property type="component" value="Unassembled WGS sequence"/>
</dbReference>
<dbReference type="OrthoDB" id="121980at2"/>
<comment type="caution">
    <text evidence="2">The sequence shown here is derived from an EMBL/GenBank/DDBJ whole genome shotgun (WGS) entry which is preliminary data.</text>
</comment>
<evidence type="ECO:0000259" key="1">
    <source>
        <dbReference type="Pfam" id="PF02426"/>
    </source>
</evidence>
<protein>
    <submittedName>
        <fullName evidence="2">Muconolactone D-isomerase</fullName>
    </submittedName>
</protein>
<dbReference type="AlphaFoldDB" id="A0A4Q7YUC2"/>
<dbReference type="GO" id="GO:0016853">
    <property type="term" value="F:isomerase activity"/>
    <property type="evidence" value="ECO:0007669"/>
    <property type="project" value="UniProtKB-KW"/>
</dbReference>
<dbReference type="InterPro" id="IPR026029">
    <property type="entry name" value="MLI_dom"/>
</dbReference>
<keyword evidence="3" id="KW-1185">Reference proteome</keyword>
<accession>A0A4Q7YUC2</accession>
<organism evidence="2 3">
    <name type="scientific">Edaphobacter modestus</name>
    <dbReference type="NCBI Taxonomy" id="388466"/>
    <lineage>
        <taxon>Bacteria</taxon>
        <taxon>Pseudomonadati</taxon>
        <taxon>Acidobacteriota</taxon>
        <taxon>Terriglobia</taxon>
        <taxon>Terriglobales</taxon>
        <taxon>Acidobacteriaceae</taxon>
        <taxon>Edaphobacter</taxon>
    </lineage>
</organism>
<sequence>MQFLVLTERFMDKFPAEAWKPELIEAEGQRARELYAAGVLRSVWRRKDKPGAVLVLEAANEAEVQDAIESLPLRKLGMIGFPLVTQLEPYPGFGPR</sequence>
<name>A0A4Q7YUC2_9BACT</name>
<evidence type="ECO:0000313" key="3">
    <source>
        <dbReference type="Proteomes" id="UP000292958"/>
    </source>
</evidence>
<reference evidence="2 3" key="1">
    <citation type="submission" date="2019-02" db="EMBL/GenBank/DDBJ databases">
        <title>Genomic Encyclopedia of Archaeal and Bacterial Type Strains, Phase II (KMG-II): from individual species to whole genera.</title>
        <authorList>
            <person name="Goeker M."/>
        </authorList>
    </citation>
    <scope>NUCLEOTIDE SEQUENCE [LARGE SCALE GENOMIC DNA]</scope>
    <source>
        <strain evidence="2 3">DSM 18101</strain>
    </source>
</reference>
<dbReference type="Pfam" id="PF02426">
    <property type="entry name" value="MIase"/>
    <property type="match status" value="1"/>
</dbReference>
<dbReference type="Gene3D" id="3.30.70.1060">
    <property type="entry name" value="Dimeric alpha+beta barrel"/>
    <property type="match status" value="1"/>
</dbReference>
<evidence type="ECO:0000313" key="2">
    <source>
        <dbReference type="EMBL" id="RZU40894.1"/>
    </source>
</evidence>
<gene>
    <name evidence="2" type="ORF">BDD14_2382</name>
</gene>
<feature type="domain" description="Muconolactone isomerase" evidence="1">
    <location>
        <begin position="1"/>
        <end position="90"/>
    </location>
</feature>
<dbReference type="RefSeq" id="WP_130418900.1">
    <property type="nucleotide sequence ID" value="NZ_SHKW01000001.1"/>
</dbReference>
<dbReference type="InterPro" id="IPR011008">
    <property type="entry name" value="Dimeric_a/b-barrel"/>
</dbReference>
<keyword evidence="2" id="KW-0413">Isomerase</keyword>